<dbReference type="Pfam" id="PF00069">
    <property type="entry name" value="Pkinase"/>
    <property type="match status" value="1"/>
</dbReference>
<dbReference type="EMBL" id="BLLK01000027">
    <property type="protein sequence ID" value="GFH48258.1"/>
    <property type="molecule type" value="Genomic_DNA"/>
</dbReference>
<accession>A0AAD3H320</accession>
<reference evidence="4 5" key="1">
    <citation type="journal article" date="2021" name="Sci. Rep.">
        <title>The genome of the diatom Chaetoceros tenuissimus carries an ancient integrated fragment of an extant virus.</title>
        <authorList>
            <person name="Hongo Y."/>
            <person name="Kimura K."/>
            <person name="Takaki Y."/>
            <person name="Yoshida Y."/>
            <person name="Baba S."/>
            <person name="Kobayashi G."/>
            <person name="Nagasaki K."/>
            <person name="Hano T."/>
            <person name="Tomaru Y."/>
        </authorList>
    </citation>
    <scope>NUCLEOTIDE SEQUENCE [LARGE SCALE GENOMIC DNA]</scope>
    <source>
        <strain evidence="4 5">NIES-3715</strain>
    </source>
</reference>
<evidence type="ECO:0000256" key="1">
    <source>
        <dbReference type="ARBA" id="ARBA00023860"/>
    </source>
</evidence>
<dbReference type="SUPFAM" id="SSF56112">
    <property type="entry name" value="Protein kinase-like (PK-like)"/>
    <property type="match status" value="1"/>
</dbReference>
<feature type="domain" description="Protein kinase" evidence="3">
    <location>
        <begin position="30"/>
        <end position="448"/>
    </location>
</feature>
<organism evidence="4 5">
    <name type="scientific">Chaetoceros tenuissimus</name>
    <dbReference type="NCBI Taxonomy" id="426638"/>
    <lineage>
        <taxon>Eukaryota</taxon>
        <taxon>Sar</taxon>
        <taxon>Stramenopiles</taxon>
        <taxon>Ochrophyta</taxon>
        <taxon>Bacillariophyta</taxon>
        <taxon>Coscinodiscophyceae</taxon>
        <taxon>Chaetocerotophycidae</taxon>
        <taxon>Chaetocerotales</taxon>
        <taxon>Chaetocerotaceae</taxon>
        <taxon>Chaetoceros</taxon>
    </lineage>
</organism>
<evidence type="ECO:0000256" key="2">
    <source>
        <dbReference type="SAM" id="MobiDB-lite"/>
    </source>
</evidence>
<evidence type="ECO:0000313" key="4">
    <source>
        <dbReference type="EMBL" id="GFH48258.1"/>
    </source>
</evidence>
<dbReference type="Gene3D" id="1.10.510.10">
    <property type="entry name" value="Transferase(Phosphotransferase) domain 1"/>
    <property type="match status" value="2"/>
</dbReference>
<dbReference type="InterPro" id="IPR050235">
    <property type="entry name" value="CK1_Ser-Thr_kinase"/>
</dbReference>
<name>A0AAD3H320_9STRA</name>
<feature type="region of interest" description="Disordered" evidence="2">
    <location>
        <begin position="1"/>
        <end position="22"/>
    </location>
</feature>
<dbReference type="InterPro" id="IPR000719">
    <property type="entry name" value="Prot_kinase_dom"/>
</dbReference>
<feature type="compositionally biased region" description="Basic and acidic residues" evidence="2">
    <location>
        <begin position="1"/>
        <end position="11"/>
    </location>
</feature>
<sequence>MPNKNTEEIRPLQKPHFPQPGSTVGPGGQYFCIGRLGAGTFCEISRCIDLSFFHKRENEALDPNLRIVAAKVELSTFTNSGVLDGEATILKHLSNNMPDAMIPKFFDYVKTHVKGNDKSQTEISTIIMEFLAGEDMNKLRDRNAQYIAAERKDAQNLQKYRRLSIKDSVYLCKDVFLRLLEEMHNCGCIHRDVKPSNCVRTGPNENDRDFKLVDFGLSKSFVVPKESSFAGDTKWDGPWDLPRTVDGGTDAQSDSNKIGYIRKERNGADFRGTSMYASLRVHQGRDYCRRDDLWGLLYVFCDLVSGGLPWMGYAANRDRSMCQLIKEYVHGERLEVDVTTSALDQMKDENHILSTGKKNHPDHIGELLKGADYHLHKHRQDCILAKAKASGNEIPNVESLPKLPEPLKMSSDEAKCNALRMAFDHLSQLSFSDKPDYDLIRNCFDIFLRSENVGVENEYDPPEIHWKQPAPKTKTSSGKDKSSKKRRHSISFLDALDVDPLSSTIFAEAEAIIEKENSREGNKGNDMNVDISRLPLALQFQIAQVEYNALHPDTIPIHLAFRDWMNLATALVYDAWDAGAYEKGNNRSNEDGYVRELYLQLLTQCLEASKPFKYFSSRECFYYGNGEIDGDGKPIQKRRKILMDESLLGIYIRPTELPIVNKAIALLQDQDDRVTALGHPSPCQRDQPSPLVSILNEHNKIHTLIETPYRNLILSVHELYHTRVSHFHDPQAYSEITENPHDTLPRRCTDNNSLSLQTSPSSQGIYTIQAASRELMPHYNHLSHFFELDFMSKPRYADPTYFLNNHPLPLSAFTPISLFGDEEYPSWTDSPHRSLRSFQNLHRLSIRHRRNTPSIFPGIFRRYSSPLLFSSDSAYNHTTECTIAASILMHFDTKRSTSPLRIPPLPILLRNHVLAKSYGTKFTDNNMGESMALTMSLNTCPCHVPTIFLLDSKLVLLQVFLYFFPKSHTIRTILRRYIHTTSIHHYSELSQALQHHWPDATLRPSRIRCDPQVPQHVIQSFQEILTTLTSDLAPKTICHLQSSDAHSTTSTEAALSNDTTAGLLIGHHLFLHINSHQLTNTGKLKTTTTPDKKTVTIPPHPNINFALANTWADRGASRPAKSLTDDNTPAMLIPDIPQPPITILQYVPHHNQRTINTDSTQYIQNQFVNHNFKIAISDSAQWFLHFGLYFTDPLEKFHNNRVLREIAQDKAYSHSRYVKINKEYRLSMQRRCHPTANLPQRKYTSTMLQCPFCPDSTIPATITHHHIACTHKVILRKRQSLLRPINAILHELDTVTAYLINFIFPYQIPNRYIPRFTKFLRAAIQNVTFITALTDKEKRDYAATTEYPPFKDLGYPNKPHWRHDGPDPTLYPPTTAHYTHLMGPSCGPPMHPLEHSTVIAILGLLPTNTHIAIEDYFAMLTTKFLKSLQSRHPVDPQHKEDPPSLSVILNLLDDDSDHADLTSVQSIIRKARATNHKVNDIADLLSHLFRTLLQALQTKARSLQLKINSTLQEYIRKIIKADRLPPVPAPSPHVPSSKSSKPPRRKRQKSDCPGPWCILRKAAGIPWTTTAMSVQCTQCRLMLEAVNISTRLIAQIISRPNAISLFLQYTPVSTHRMQTTTIANNIAIVPVPLDELRDIICNTIPFTVLHDISPHINFLNPADAQYEKPRQDLQQLVLQLIAYSSLILTTPSLTREFPPLSPYYTHSKLTTATTFCACSTSAPIQICNTHLCNNCSLLIPNSAHVSSHDPHDIHTCITCDTTITPPKFPDMPCDACCIITIMLQNNPSSTWFRLTRRTTPSVISHVHTTPICFLPDPLQQPPSHCPLPSTDIFIPTIVTPPQDLYPFTKDPDFLFQDFPEEETFLTHRILPPRPPPMPFPTTYTSPATRSHNIVTNVYRYSHQALFSYPGSVYLTYTRPAFPFIDGIRAPEFGHYPEAHFDDNLPNLDRSLPHVDIVPVSIYQHHPMREYMSGLTGRLTITWSFHSHDKRDPNQSLGPTPETFILTFYPPLSMNPPFQLRLLFYEGCHLDELPEPTLDETDVLQFTANKPNETPTIYVLAIIYLMATLPPEFVTDRTLYHYRLLLPNTLRKLSNEMVYLHAILNDENHAVLLRSITSPWTLTYNKPHPPYTATIQYRENPQRRHHYKRHREILDSQINNTT</sequence>
<comment type="caution">
    <text evidence="4">The sequence shown here is derived from an EMBL/GenBank/DDBJ whole genome shotgun (WGS) entry which is preliminary data.</text>
</comment>
<dbReference type="InterPro" id="IPR011009">
    <property type="entry name" value="Kinase-like_dom_sf"/>
</dbReference>
<dbReference type="Proteomes" id="UP001054902">
    <property type="component" value="Unassembled WGS sequence"/>
</dbReference>
<dbReference type="PANTHER" id="PTHR11909">
    <property type="entry name" value="CASEIN KINASE-RELATED"/>
    <property type="match status" value="1"/>
</dbReference>
<gene>
    <name evidence="4" type="ORF">CTEN210_04734</name>
</gene>
<dbReference type="PROSITE" id="PS50011">
    <property type="entry name" value="PROTEIN_KINASE_DOM"/>
    <property type="match status" value="1"/>
</dbReference>
<protein>
    <recommendedName>
        <fullName evidence="1">Casein kinase I</fullName>
    </recommendedName>
</protein>
<dbReference type="SMART" id="SM00220">
    <property type="entry name" value="S_TKc"/>
    <property type="match status" value="1"/>
</dbReference>
<evidence type="ECO:0000259" key="3">
    <source>
        <dbReference type="PROSITE" id="PS50011"/>
    </source>
</evidence>
<dbReference type="GO" id="GO:0005524">
    <property type="term" value="F:ATP binding"/>
    <property type="evidence" value="ECO:0007669"/>
    <property type="project" value="InterPro"/>
</dbReference>
<dbReference type="GO" id="GO:0004672">
    <property type="term" value="F:protein kinase activity"/>
    <property type="evidence" value="ECO:0007669"/>
    <property type="project" value="InterPro"/>
</dbReference>
<keyword evidence="5" id="KW-1185">Reference proteome</keyword>
<evidence type="ECO:0000313" key="5">
    <source>
        <dbReference type="Proteomes" id="UP001054902"/>
    </source>
</evidence>
<proteinExistence type="predicted"/>
<feature type="region of interest" description="Disordered" evidence="2">
    <location>
        <begin position="1525"/>
        <end position="1551"/>
    </location>
</feature>
<feature type="region of interest" description="Disordered" evidence="2">
    <location>
        <begin position="459"/>
        <end position="486"/>
    </location>
</feature>